<accession>A0AAV6KET1</accession>
<dbReference type="EMBL" id="JACTNZ010000004">
    <property type="protein sequence ID" value="KAG5550835.1"/>
    <property type="molecule type" value="Genomic_DNA"/>
</dbReference>
<dbReference type="AlphaFoldDB" id="A0AAV6KET1"/>
<keyword evidence="3" id="KW-1185">Reference proteome</keyword>
<evidence type="ECO:0000313" key="3">
    <source>
        <dbReference type="Proteomes" id="UP000823749"/>
    </source>
</evidence>
<feature type="domain" description="Myb-like" evidence="1">
    <location>
        <begin position="12"/>
        <end position="34"/>
    </location>
</feature>
<evidence type="ECO:0000259" key="1">
    <source>
        <dbReference type="Pfam" id="PF00249"/>
    </source>
</evidence>
<protein>
    <recommendedName>
        <fullName evidence="1">Myb-like domain-containing protein</fullName>
    </recommendedName>
</protein>
<organism evidence="2 3">
    <name type="scientific">Rhododendron griersonianum</name>
    <dbReference type="NCBI Taxonomy" id="479676"/>
    <lineage>
        <taxon>Eukaryota</taxon>
        <taxon>Viridiplantae</taxon>
        <taxon>Streptophyta</taxon>
        <taxon>Embryophyta</taxon>
        <taxon>Tracheophyta</taxon>
        <taxon>Spermatophyta</taxon>
        <taxon>Magnoliopsida</taxon>
        <taxon>eudicotyledons</taxon>
        <taxon>Gunneridae</taxon>
        <taxon>Pentapetalae</taxon>
        <taxon>asterids</taxon>
        <taxon>Ericales</taxon>
        <taxon>Ericaceae</taxon>
        <taxon>Ericoideae</taxon>
        <taxon>Rhodoreae</taxon>
        <taxon>Rhododendron</taxon>
    </lineage>
</organism>
<evidence type="ECO:0000313" key="2">
    <source>
        <dbReference type="EMBL" id="KAG5550835.1"/>
    </source>
</evidence>
<dbReference type="Gene3D" id="1.10.10.60">
    <property type="entry name" value="Homeodomain-like"/>
    <property type="match status" value="1"/>
</dbReference>
<name>A0AAV6KET1_9ERIC</name>
<sequence length="150" mass="17420">MKSFTAEEVEHRPFTAEEDELIVKAHSRFGNKWEPSRRHKHGKISLTSVHEVRGYQRRSRLVAVAALPRRCPSPKGVLSPEEENNMERSESTVLFSVEKAVKRLLWIKEAVVDVLNNRAHAMFWVGFKRGFKCFCRNFWDLLGMIILKLG</sequence>
<dbReference type="InterPro" id="IPR001005">
    <property type="entry name" value="SANT/Myb"/>
</dbReference>
<reference evidence="2" key="1">
    <citation type="submission" date="2020-08" db="EMBL/GenBank/DDBJ databases">
        <title>Plant Genome Project.</title>
        <authorList>
            <person name="Zhang R.-G."/>
        </authorList>
    </citation>
    <scope>NUCLEOTIDE SEQUENCE</scope>
    <source>
        <strain evidence="2">WSP0</strain>
        <tissue evidence="2">Leaf</tissue>
    </source>
</reference>
<dbReference type="Pfam" id="PF00249">
    <property type="entry name" value="Myb_DNA-binding"/>
    <property type="match status" value="1"/>
</dbReference>
<gene>
    <name evidence="2" type="ORF">RHGRI_009318</name>
</gene>
<dbReference type="Proteomes" id="UP000823749">
    <property type="component" value="Chromosome 4"/>
</dbReference>
<comment type="caution">
    <text evidence="2">The sequence shown here is derived from an EMBL/GenBank/DDBJ whole genome shotgun (WGS) entry which is preliminary data.</text>
</comment>
<proteinExistence type="predicted"/>